<reference evidence="2 3" key="1">
    <citation type="submission" date="2017-06" db="EMBL/GenBank/DDBJ databases">
        <title>Novel microbial phyla capable of carbon fixation and sulfur reduction in deep-sea sediments.</title>
        <authorList>
            <person name="Huang J."/>
            <person name="Baker B."/>
            <person name="Wang Y."/>
        </authorList>
    </citation>
    <scope>NUCLEOTIDE SEQUENCE [LARGE SCALE GENOMIC DNA]</scope>
    <source>
        <strain evidence="2">B3_LCP</strain>
    </source>
</reference>
<protein>
    <submittedName>
        <fullName evidence="2">Uncharacterized protein</fullName>
    </submittedName>
</protein>
<sequence length="1221" mass="133672">MSERFDLTRWNRAGLSRFRYLNGNAVTHLEDLRKAFLAVAKFADWDVLSAIEPVEVVSPNSDEGEIAAASAPRWLNSNQVPSGETGKSETESEKIERLLENYNREREDWAWEISRAFARACHVLTEHVDCYANEGFLGTATQWDNVRRLVEMIDYHPAPPASASTPLIIKAKEGLSGTIEAGFQAKYAPSDGSEPLIFETLDDLEVDSQINEIRPLNYNRNQDTQSGKSFIVDEVIEDLVIGEPLVLEDENNGNLFARIVTGFSTEDTGTRITLDQTLPEPEADDSLTKGYMKIHAIPKDRLTLLGPAEEGNVQQLDTLHLTTEPEELLPEMVVYISDGNNHYYRFISSLTQNCIELSNTISDLYLSKAQVGLPVLISATKVTDGGSGVNLIQPIVENMGQVIEVGENVGAVYKTSSANISLSSKGSESGNIENMGFSVENLQAAKAGESVEVKSKVPNTGRDITFQVGEDGSVQYKVAGDWERLAGKKIAIAMEKNNPISFDLISVDYHECVENEYDSLRGYTVFKIADNSNLNPDQDFLVPPANDGEWKTDTFLERDDNTNTIPSGITTEEPQKTSAGDIAVIVRNGGYAWARLESVSLNAEDEEASLTAESGREEYWKEYPNKNSERRFYLTETTVFGHFSKELRIHDWQVNNLSLTGTDVSTETVPDCLDKGRRVIVVNEDNSDLTLDTTVADIQNDNDTDTVILSDPLPSGFTYGNTVLRGNVVTCGHGESKGEKVLGSGDATRSNQSFLFKEEGVSFTADATQLSGVRAAIDVQVNGETWEQVGNLNYSEPTDKQYTIRMAEDGYLLIGFGDGRKGRRLPTGTNNVRLTYRKGAGLSGNISAGGITKPAKPNRLVDTIQQPFAATGGNDMEGVESLRENAPATLLTLERAVSLTDYSNLANSHSSVWQAKAFSLPTGLGRNEIIEVVVVPANGGLLGDLKETLRSYIAEYSLPNVTILVEDYESISFSLDVILNVNTTGYDPEEVVVAVKAALEDEFSLKNRKLGQAVYLSEVYKIVEATAGVENSRAELNEDPDALKIPTNNTNNKRAVQIIGECIVTYVSSTTQTSTGLSGPGPTSPPSVVLSIGARDPSIIQGIGTKYQSILASQGVRTIEGLAKLDPEISIAGIASTRRWWFSTRARIILESEFDSSQLYALQNYSVMAILQSPTSDLYNSTGLSTDVISETKSSLRRLQSIIDDEVLEQVTLRELSKSSR</sequence>
<dbReference type="EMBL" id="NJBN01000009">
    <property type="protein sequence ID" value="TKJ38538.1"/>
    <property type="molecule type" value="Genomic_DNA"/>
</dbReference>
<proteinExistence type="predicted"/>
<dbReference type="AlphaFoldDB" id="A0A532UUB7"/>
<evidence type="ECO:0000256" key="1">
    <source>
        <dbReference type="SAM" id="MobiDB-lite"/>
    </source>
</evidence>
<organism evidence="2 3">
    <name type="scientific">candidate division LCP-89 bacterium B3_LCP</name>
    <dbReference type="NCBI Taxonomy" id="2012998"/>
    <lineage>
        <taxon>Bacteria</taxon>
        <taxon>Pseudomonadati</taxon>
        <taxon>Bacteria division LCP-89</taxon>
    </lineage>
</organism>
<comment type="caution">
    <text evidence="2">The sequence shown here is derived from an EMBL/GenBank/DDBJ whole genome shotgun (WGS) entry which is preliminary data.</text>
</comment>
<evidence type="ECO:0000313" key="3">
    <source>
        <dbReference type="Proteomes" id="UP000319619"/>
    </source>
</evidence>
<name>A0A532UUB7_UNCL8</name>
<accession>A0A532UUB7</accession>
<dbReference type="Proteomes" id="UP000319619">
    <property type="component" value="Unassembled WGS sequence"/>
</dbReference>
<gene>
    <name evidence="2" type="ORF">CEE37_12280</name>
</gene>
<evidence type="ECO:0000313" key="2">
    <source>
        <dbReference type="EMBL" id="TKJ38538.1"/>
    </source>
</evidence>
<feature type="region of interest" description="Disordered" evidence="1">
    <location>
        <begin position="74"/>
        <end position="93"/>
    </location>
</feature>